<evidence type="ECO:0000256" key="1">
    <source>
        <dbReference type="HAMAP-Rule" id="MF_02077"/>
    </source>
</evidence>
<name>A0ABT9CC02_9BACL</name>
<dbReference type="Pfam" id="PF10997">
    <property type="entry name" value="Amj"/>
    <property type="match status" value="1"/>
</dbReference>
<comment type="subcellular location">
    <subcellularLocation>
        <location evidence="1">Cell membrane</location>
        <topology evidence="1">Multi-pass membrane protein</topology>
    </subcellularLocation>
</comment>
<protein>
    <recommendedName>
        <fullName evidence="1">Lipid II flippase Amj</fullName>
    </recommendedName>
</protein>
<dbReference type="InterPro" id="IPR021260">
    <property type="entry name" value="Amj"/>
</dbReference>
<keyword evidence="1" id="KW-0133">Cell shape</keyword>
<comment type="caution">
    <text evidence="1">Lacks conserved residue(s) required for the propagation of feature annotation.</text>
</comment>
<dbReference type="RefSeq" id="WP_305022392.1">
    <property type="nucleotide sequence ID" value="NZ_JAUQTB010000001.1"/>
</dbReference>
<dbReference type="Proteomes" id="UP001240171">
    <property type="component" value="Unassembled WGS sequence"/>
</dbReference>
<feature type="transmembrane region" description="Helical" evidence="1">
    <location>
        <begin position="79"/>
        <end position="101"/>
    </location>
</feature>
<comment type="caution">
    <text evidence="2">The sequence shown here is derived from an EMBL/GenBank/DDBJ whole genome shotgun (WGS) entry which is preliminary data.</text>
</comment>
<comment type="pathway">
    <text evidence="1">Cell wall biogenesis; peptidoglycan biosynthesis.</text>
</comment>
<proteinExistence type="inferred from homology"/>
<dbReference type="HAMAP" id="MF_02077">
    <property type="entry name" value="Amj_flippase"/>
    <property type="match status" value="1"/>
</dbReference>
<keyword evidence="1" id="KW-0813">Transport</keyword>
<feature type="transmembrane region" description="Helical" evidence="1">
    <location>
        <begin position="198"/>
        <end position="218"/>
    </location>
</feature>
<keyword evidence="3" id="KW-1185">Reference proteome</keyword>
<comment type="similarity">
    <text evidence="1">Belongs to the Amj family.</text>
</comment>
<feature type="transmembrane region" description="Helical" evidence="1">
    <location>
        <begin position="239"/>
        <end position="262"/>
    </location>
</feature>
<keyword evidence="1" id="KW-0812">Transmembrane</keyword>
<keyword evidence="1" id="KW-0472">Membrane</keyword>
<keyword evidence="1" id="KW-0573">Peptidoglycan synthesis</keyword>
<comment type="function">
    <text evidence="1">Involved in peptidoglycan biosynthesis. Transports lipid-linked peptidoglycan precursors from the inner to the outer leaflet of the cytoplasmic membrane.</text>
</comment>
<organism evidence="2 3">
    <name type="scientific">Paenibacillus lacisoli</name>
    <dbReference type="NCBI Taxonomy" id="3064525"/>
    <lineage>
        <taxon>Bacteria</taxon>
        <taxon>Bacillati</taxon>
        <taxon>Bacillota</taxon>
        <taxon>Bacilli</taxon>
        <taxon>Bacillales</taxon>
        <taxon>Paenibacillaceae</taxon>
        <taxon>Paenibacillus</taxon>
    </lineage>
</organism>
<accession>A0ABT9CC02</accession>
<keyword evidence="1" id="KW-0961">Cell wall biogenesis/degradation</keyword>
<keyword evidence="1" id="KW-1003">Cell membrane</keyword>
<feature type="transmembrane region" description="Helical" evidence="1">
    <location>
        <begin position="163"/>
        <end position="186"/>
    </location>
</feature>
<dbReference type="EMBL" id="JAUQTB010000001">
    <property type="protein sequence ID" value="MDO7905216.1"/>
    <property type="molecule type" value="Genomic_DNA"/>
</dbReference>
<sequence>MVKMVLMWGAILLFTLTIHTADSLSYALRLGGLRARRIGLALSLAGMLLLVSRTSNMAQGPMIGRLVDHAKSAADGGGLASGLHIVMAAAAAGTVLAMLLFPSVVRISARLVVHLESAGSFPALLRRVLIPARLKNISFYIRLPRLYMVRTLLDGNLPRRLMVMNMTVTAIYTTGVLSSLYASYLWPAHSTSMSMSSGLINGLATILLTLLIDPKLAILSERSLRGELRLSQMNRTFGLMMCSRLAGTLLAQLLLVPFAYWLGWLLG</sequence>
<evidence type="ECO:0000313" key="3">
    <source>
        <dbReference type="Proteomes" id="UP001240171"/>
    </source>
</evidence>
<reference evidence="2 3" key="1">
    <citation type="submission" date="2023-07" db="EMBL/GenBank/DDBJ databases">
        <title>Paenibacillus sp. JX-17 nov. isolated from soil.</title>
        <authorList>
            <person name="Wan Y."/>
            <person name="Liu B."/>
        </authorList>
    </citation>
    <scope>NUCLEOTIDE SEQUENCE [LARGE SCALE GENOMIC DNA]</scope>
    <source>
        <strain evidence="2 3">JX-17</strain>
    </source>
</reference>
<gene>
    <name evidence="1" type="primary">amj</name>
    <name evidence="2" type="ORF">Q5741_02150</name>
</gene>
<keyword evidence="1" id="KW-1133">Transmembrane helix</keyword>
<feature type="transmembrane region" description="Helical" evidence="1">
    <location>
        <begin position="39"/>
        <end position="58"/>
    </location>
</feature>
<evidence type="ECO:0000313" key="2">
    <source>
        <dbReference type="EMBL" id="MDO7905216.1"/>
    </source>
</evidence>